<comment type="catalytic activity">
    <reaction evidence="8">
        <text>12-hydroxy-(5Z,8Z,10E,14Z)-eicosatetraenoate + ATP + CoA = 12-hydroxy-(5Z,8Z,10E,14Z)-eicosatetraenoyl-CoA + AMP + diphosphate</text>
        <dbReference type="Rhea" id="RHEA:52112"/>
        <dbReference type="ChEBI" id="CHEBI:30616"/>
        <dbReference type="ChEBI" id="CHEBI:33019"/>
        <dbReference type="ChEBI" id="CHEBI:57287"/>
        <dbReference type="ChEBI" id="CHEBI:90718"/>
        <dbReference type="ChEBI" id="CHEBI:136408"/>
        <dbReference type="ChEBI" id="CHEBI:456215"/>
    </reaction>
    <physiologicalReaction direction="left-to-right" evidence="8">
        <dbReference type="Rhea" id="RHEA:52113"/>
    </physiologicalReaction>
</comment>
<dbReference type="InterPro" id="IPR042099">
    <property type="entry name" value="ANL_N_sf"/>
</dbReference>
<evidence type="ECO:0000256" key="9">
    <source>
        <dbReference type="ARBA" id="ARBA00024532"/>
    </source>
</evidence>
<organism evidence="15 16">
    <name type="scientific">Pristionchus mayeri</name>
    <dbReference type="NCBI Taxonomy" id="1317129"/>
    <lineage>
        <taxon>Eukaryota</taxon>
        <taxon>Metazoa</taxon>
        <taxon>Ecdysozoa</taxon>
        <taxon>Nematoda</taxon>
        <taxon>Chromadorea</taxon>
        <taxon>Rhabditida</taxon>
        <taxon>Rhabditina</taxon>
        <taxon>Diplogasteromorpha</taxon>
        <taxon>Diplogasteroidea</taxon>
        <taxon>Neodiplogasteridae</taxon>
        <taxon>Pristionchus</taxon>
    </lineage>
</organism>
<proteinExistence type="inferred from homology"/>
<evidence type="ECO:0000256" key="4">
    <source>
        <dbReference type="ARBA" id="ARBA00022832"/>
    </source>
</evidence>
<keyword evidence="4 13" id="KW-0276">Fatty acid metabolism</keyword>
<reference evidence="16" key="1">
    <citation type="submission" date="2022-10" db="EMBL/GenBank/DDBJ databases">
        <title>Genome assembly of Pristionchus species.</title>
        <authorList>
            <person name="Yoshida K."/>
            <person name="Sommer R.J."/>
        </authorList>
    </citation>
    <scope>NUCLEOTIDE SEQUENCE [LARGE SCALE GENOMIC DNA]</scope>
    <source>
        <strain evidence="16">RS5460</strain>
    </source>
</reference>
<comment type="catalytic activity">
    <reaction evidence="6">
        <text>5-hydroxy-(6E,8Z,11Z,14Z)-eicosatetraenoate + ATP + CoA = 5-hydroxy-(6E,8Z,11Z,14Z)-eicosatetraenoyl-CoA + AMP + diphosphate</text>
        <dbReference type="Rhea" id="RHEA:52108"/>
        <dbReference type="ChEBI" id="CHEBI:30616"/>
        <dbReference type="ChEBI" id="CHEBI:33019"/>
        <dbReference type="ChEBI" id="CHEBI:57287"/>
        <dbReference type="ChEBI" id="CHEBI:65341"/>
        <dbReference type="ChEBI" id="CHEBI:136407"/>
        <dbReference type="ChEBI" id="CHEBI:456215"/>
    </reaction>
    <physiologicalReaction direction="left-to-right" evidence="6">
        <dbReference type="Rhea" id="RHEA:52109"/>
    </physiologicalReaction>
</comment>
<dbReference type="SUPFAM" id="SSF56801">
    <property type="entry name" value="Acetyl-CoA synthetase-like"/>
    <property type="match status" value="1"/>
</dbReference>
<dbReference type="InterPro" id="IPR000873">
    <property type="entry name" value="AMP-dep_synth/lig_dom"/>
</dbReference>
<dbReference type="PROSITE" id="PS00455">
    <property type="entry name" value="AMP_BINDING"/>
    <property type="match status" value="1"/>
</dbReference>
<keyword evidence="3 13" id="KW-0547">Nucleotide-binding</keyword>
<dbReference type="GO" id="GO:0005524">
    <property type="term" value="F:ATP binding"/>
    <property type="evidence" value="ECO:0007669"/>
    <property type="project" value="UniProtKB-KW"/>
</dbReference>
<dbReference type="InterPro" id="IPR045311">
    <property type="entry name" value="LC-FACS_euk"/>
</dbReference>
<gene>
    <name evidence="15" type="ORF">PMAYCL1PPCAC_15591</name>
</gene>
<comment type="function">
    <text evidence="13">Catalyzes the conversion of long-chain fatty acids to their active form acyl-CoAs for both synthesis of cellular lipids, and degradation via beta-oxidation.</text>
</comment>
<evidence type="ECO:0000259" key="14">
    <source>
        <dbReference type="Pfam" id="PF00501"/>
    </source>
</evidence>
<dbReference type="Pfam" id="PF00501">
    <property type="entry name" value="AMP-binding"/>
    <property type="match status" value="1"/>
</dbReference>
<evidence type="ECO:0000313" key="15">
    <source>
        <dbReference type="EMBL" id="GMR45396.1"/>
    </source>
</evidence>
<comment type="catalytic activity">
    <reaction evidence="10">
        <text>(5Z,8Z,11Z,14Z)-eicosatetraenoate + ATP + CoA = (5Z,8Z,11Z,14Z)-eicosatetraenoyl-CoA + AMP + diphosphate</text>
        <dbReference type="Rhea" id="RHEA:19713"/>
        <dbReference type="ChEBI" id="CHEBI:30616"/>
        <dbReference type="ChEBI" id="CHEBI:32395"/>
        <dbReference type="ChEBI" id="CHEBI:33019"/>
        <dbReference type="ChEBI" id="CHEBI:57287"/>
        <dbReference type="ChEBI" id="CHEBI:57368"/>
        <dbReference type="ChEBI" id="CHEBI:456215"/>
        <dbReference type="EC" id="6.2.1.15"/>
    </reaction>
    <physiologicalReaction direction="left-to-right" evidence="10">
        <dbReference type="Rhea" id="RHEA:19714"/>
    </physiologicalReaction>
</comment>
<evidence type="ECO:0000256" key="12">
    <source>
        <dbReference type="ARBA" id="ARBA00049139"/>
    </source>
</evidence>
<comment type="catalytic activity">
    <reaction evidence="11">
        <text>(E)-hexadec-2-enoate + ATP + CoA = (2E)-hexadecenoyl-CoA + AMP + diphosphate</text>
        <dbReference type="Rhea" id="RHEA:36139"/>
        <dbReference type="ChEBI" id="CHEBI:30616"/>
        <dbReference type="ChEBI" id="CHEBI:33019"/>
        <dbReference type="ChEBI" id="CHEBI:57287"/>
        <dbReference type="ChEBI" id="CHEBI:61526"/>
        <dbReference type="ChEBI" id="CHEBI:72745"/>
        <dbReference type="ChEBI" id="CHEBI:456215"/>
    </reaction>
    <physiologicalReaction direction="left-to-right" evidence="11">
        <dbReference type="Rhea" id="RHEA:36140"/>
    </physiologicalReaction>
</comment>
<name>A0AAN5CJ57_9BILA</name>
<dbReference type="Gene3D" id="3.40.50.12780">
    <property type="entry name" value="N-terminal domain of ligase-like"/>
    <property type="match status" value="1"/>
</dbReference>
<feature type="domain" description="AMP-dependent synthetase/ligase" evidence="14">
    <location>
        <begin position="107"/>
        <end position="509"/>
    </location>
</feature>
<keyword evidence="2 13" id="KW-0436">Ligase</keyword>
<sequence length="686" mass="75665">GGAAASVGGGDSSIACAAAAAAVTVGLGYYWTKESEGRIEPLVDPQSQTMRQPDGSRISRFIKDGVLLKHLFDDATTVYEGVRRGARISGNGPMLGQRVKQSDGTEPYVWQTYDEILARTDNVGVAFRELGLPTGEDTFIGIYSKNRVEWVITELATYSYSNVIVPLYDTLGPDACAFIINQTGMKIVVCEADAKARGLLEQRSQCPSLSVIVVVEPPSELLKAAAREEGVKLFTFTELEEIGKNAKNRPEHVKPTPETLATICYTSGTTGTPKGVMLTHGNVIADATTVIYCQTTFIDDADVMISFLPLAHMLERVFECICYMVGARVGFYRGDIKLLPEDIKALRPTVVPVVPRVLNRLYDKVMTEVNKSLLKKGLFNVALAYKEREMKNFVVRKNSFFDQIVFKKIREGMGGRVKLMITGSAPLEKNVLTFVRAAMGCVVIEGYGQTECVAACTVSMEGDSNPGHVGMPCPCVEIKLVDVPELKYFAKDEAGEVCVRGHTIFKGYYKNEEQTREVLDEEGWLHTGDIGRWTEQGCLQIVDRKKHIFKLSQGEYVAPEKIESVYTRCQYVAQSFVYGESHKACLIAVVVPDAEVLIPAMEALGVEGTMAELCARDDVKNLILDDMIATGQAAGLFNFEQVKDIYLHDDLFSVENGLLTPTLKTKRVELKKRFAQELATMYSNLE</sequence>
<accession>A0AAN5CJ57</accession>
<protein>
    <recommendedName>
        <fullName evidence="13">Long-chain-fatty-acid--CoA ligase</fullName>
        <ecNumber evidence="13">6.2.1.3</ecNumber>
    </recommendedName>
</protein>
<evidence type="ECO:0000256" key="7">
    <source>
        <dbReference type="ARBA" id="ARBA00024484"/>
    </source>
</evidence>
<dbReference type="GO" id="GO:0005783">
    <property type="term" value="C:endoplasmic reticulum"/>
    <property type="evidence" value="ECO:0007669"/>
    <property type="project" value="TreeGrafter"/>
</dbReference>
<dbReference type="EMBL" id="BTRK01000004">
    <property type="protein sequence ID" value="GMR45396.1"/>
    <property type="molecule type" value="Genomic_DNA"/>
</dbReference>
<comment type="catalytic activity">
    <reaction evidence="9">
        <text>15-hydroxy-(5Z,8Z,11Z,13E)-eicosatetraenoate + ATP + CoA = 15-hydroxy-(5Z,8Z,11Z,13E)-eicosatetraenoyl-CoA + AMP + diphosphate</text>
        <dbReference type="Rhea" id="RHEA:52116"/>
        <dbReference type="ChEBI" id="CHEBI:30616"/>
        <dbReference type="ChEBI" id="CHEBI:33019"/>
        <dbReference type="ChEBI" id="CHEBI:57287"/>
        <dbReference type="ChEBI" id="CHEBI:78832"/>
        <dbReference type="ChEBI" id="CHEBI:136409"/>
        <dbReference type="ChEBI" id="CHEBI:456215"/>
    </reaction>
    <physiologicalReaction direction="left-to-right" evidence="9">
        <dbReference type="Rhea" id="RHEA:52117"/>
    </physiologicalReaction>
</comment>
<evidence type="ECO:0000256" key="2">
    <source>
        <dbReference type="ARBA" id="ARBA00022598"/>
    </source>
</evidence>
<feature type="non-terminal residue" evidence="15">
    <location>
        <position position="1"/>
    </location>
</feature>
<dbReference type="AlphaFoldDB" id="A0AAN5CJ57"/>
<comment type="catalytic activity">
    <reaction evidence="12">
        <text>hexadecanoate + ATP + CoA = hexadecanoyl-CoA + AMP + diphosphate</text>
        <dbReference type="Rhea" id="RHEA:30751"/>
        <dbReference type="ChEBI" id="CHEBI:7896"/>
        <dbReference type="ChEBI" id="CHEBI:30616"/>
        <dbReference type="ChEBI" id="CHEBI:33019"/>
        <dbReference type="ChEBI" id="CHEBI:57287"/>
        <dbReference type="ChEBI" id="CHEBI:57379"/>
        <dbReference type="ChEBI" id="CHEBI:456215"/>
    </reaction>
    <physiologicalReaction direction="left-to-right" evidence="12">
        <dbReference type="Rhea" id="RHEA:30752"/>
    </physiologicalReaction>
</comment>
<evidence type="ECO:0000256" key="3">
    <source>
        <dbReference type="ARBA" id="ARBA00022741"/>
    </source>
</evidence>
<evidence type="ECO:0000313" key="16">
    <source>
        <dbReference type="Proteomes" id="UP001328107"/>
    </source>
</evidence>
<evidence type="ECO:0000256" key="13">
    <source>
        <dbReference type="RuleBase" id="RU369030"/>
    </source>
</evidence>
<evidence type="ECO:0000256" key="10">
    <source>
        <dbReference type="ARBA" id="ARBA00024548"/>
    </source>
</evidence>
<dbReference type="InterPro" id="IPR020845">
    <property type="entry name" value="AMP-binding_CS"/>
</dbReference>
<dbReference type="GO" id="GO:0016020">
    <property type="term" value="C:membrane"/>
    <property type="evidence" value="ECO:0007669"/>
    <property type="project" value="TreeGrafter"/>
</dbReference>
<dbReference type="PANTHER" id="PTHR43272:SF107">
    <property type="entry name" value="LONG-CHAIN-FATTY-ACID--COA LIGASE 5"/>
    <property type="match status" value="1"/>
</dbReference>
<keyword evidence="13" id="KW-0443">Lipid metabolism</keyword>
<evidence type="ECO:0000256" key="11">
    <source>
        <dbReference type="ARBA" id="ARBA00024565"/>
    </source>
</evidence>
<evidence type="ECO:0000256" key="6">
    <source>
        <dbReference type="ARBA" id="ARBA00024469"/>
    </source>
</evidence>
<dbReference type="Proteomes" id="UP001328107">
    <property type="component" value="Unassembled WGS sequence"/>
</dbReference>
<keyword evidence="16" id="KW-1185">Reference proteome</keyword>
<comment type="caution">
    <text evidence="15">The sequence shown here is derived from an EMBL/GenBank/DDBJ whole genome shotgun (WGS) entry which is preliminary data.</text>
</comment>
<dbReference type="PANTHER" id="PTHR43272">
    <property type="entry name" value="LONG-CHAIN-FATTY-ACID--COA LIGASE"/>
    <property type="match status" value="1"/>
</dbReference>
<evidence type="ECO:0000256" key="1">
    <source>
        <dbReference type="ARBA" id="ARBA00006432"/>
    </source>
</evidence>
<evidence type="ECO:0000256" key="5">
    <source>
        <dbReference type="ARBA" id="ARBA00022840"/>
    </source>
</evidence>
<dbReference type="GO" id="GO:0047676">
    <property type="term" value="F:arachidonate-CoA ligase activity"/>
    <property type="evidence" value="ECO:0007669"/>
    <property type="project" value="UniProtKB-EC"/>
</dbReference>
<dbReference type="CDD" id="cd05927">
    <property type="entry name" value="LC-FACS_euk"/>
    <property type="match status" value="1"/>
</dbReference>
<evidence type="ECO:0000256" key="8">
    <source>
        <dbReference type="ARBA" id="ARBA00024495"/>
    </source>
</evidence>
<comment type="catalytic activity">
    <reaction evidence="7">
        <text>a long-chain fatty acid + ATP + CoA = a long-chain fatty acyl-CoA + AMP + diphosphate</text>
        <dbReference type="Rhea" id="RHEA:15421"/>
        <dbReference type="ChEBI" id="CHEBI:30616"/>
        <dbReference type="ChEBI" id="CHEBI:33019"/>
        <dbReference type="ChEBI" id="CHEBI:57287"/>
        <dbReference type="ChEBI" id="CHEBI:57560"/>
        <dbReference type="ChEBI" id="CHEBI:83139"/>
        <dbReference type="ChEBI" id="CHEBI:456215"/>
        <dbReference type="EC" id="6.2.1.3"/>
    </reaction>
    <physiologicalReaction direction="left-to-right" evidence="7">
        <dbReference type="Rhea" id="RHEA:15422"/>
    </physiologicalReaction>
</comment>
<comment type="similarity">
    <text evidence="1 13">Belongs to the ATP-dependent AMP-binding enzyme family.</text>
</comment>
<dbReference type="EC" id="6.2.1.3" evidence="13"/>
<keyword evidence="5 13" id="KW-0067">ATP-binding</keyword>